<accession>A0A0U1P3Q6</accession>
<dbReference type="AlphaFoldDB" id="A0A0U1P3Q6"/>
<keyword evidence="2" id="KW-1185">Reference proteome</keyword>
<dbReference type="STRING" id="1499688.BN000_04974"/>
<evidence type="ECO:0000313" key="1">
    <source>
        <dbReference type="EMBL" id="CRK84915.1"/>
    </source>
</evidence>
<organism evidence="1 2">
    <name type="scientific">Neobacillus massiliamazoniensis</name>
    <dbReference type="NCBI Taxonomy" id="1499688"/>
    <lineage>
        <taxon>Bacteria</taxon>
        <taxon>Bacillati</taxon>
        <taxon>Bacillota</taxon>
        <taxon>Bacilli</taxon>
        <taxon>Bacillales</taxon>
        <taxon>Bacillaceae</taxon>
        <taxon>Neobacillus</taxon>
    </lineage>
</organism>
<name>A0A0U1P3Q6_9BACI</name>
<gene>
    <name evidence="1" type="ORF">BN000_04974</name>
</gene>
<proteinExistence type="predicted"/>
<sequence>MKIDKLGKFIQELKKTLEYLVSFSFFWAT</sequence>
<protein>
    <submittedName>
        <fullName evidence="1">Uncharacterized protein</fullName>
    </submittedName>
</protein>
<evidence type="ECO:0000313" key="2">
    <source>
        <dbReference type="Proteomes" id="UP000199087"/>
    </source>
</evidence>
<dbReference type="EMBL" id="CVRB01000006">
    <property type="protein sequence ID" value="CRK84915.1"/>
    <property type="molecule type" value="Genomic_DNA"/>
</dbReference>
<dbReference type="Proteomes" id="UP000199087">
    <property type="component" value="Unassembled WGS sequence"/>
</dbReference>
<reference evidence="2" key="1">
    <citation type="submission" date="2015-05" db="EMBL/GenBank/DDBJ databases">
        <authorList>
            <person name="Urmite Genomes"/>
        </authorList>
    </citation>
    <scope>NUCLEOTIDE SEQUENCE [LARGE SCALE GENOMIC DNA]</scope>
    <source>
        <strain evidence="2">LF1</strain>
    </source>
</reference>